<dbReference type="InterPro" id="IPR021948">
    <property type="entry name" value="DUF3565"/>
</dbReference>
<protein>
    <submittedName>
        <fullName evidence="1">DUF3565 domain-containing protein</fullName>
    </submittedName>
</protein>
<evidence type="ECO:0000313" key="2">
    <source>
        <dbReference type="Proteomes" id="UP000244064"/>
    </source>
</evidence>
<dbReference type="OrthoDB" id="9799128at2"/>
<dbReference type="AlphaFoldDB" id="A0A2T5PA58"/>
<accession>A0A2T5PA58</accession>
<reference evidence="1 2" key="1">
    <citation type="submission" date="2018-04" db="EMBL/GenBank/DDBJ databases">
        <title>Pseudomonas sp. nov., isolated from mangrove soil.</title>
        <authorList>
            <person name="Chen C."/>
        </authorList>
    </citation>
    <scope>NUCLEOTIDE SEQUENCE [LARGE SCALE GENOMIC DNA]</scope>
    <source>
        <strain evidence="1 2">TC-11</strain>
    </source>
</reference>
<dbReference type="Pfam" id="PF12088">
    <property type="entry name" value="DUF3565"/>
    <property type="match status" value="1"/>
</dbReference>
<keyword evidence="2" id="KW-1185">Reference proteome</keyword>
<dbReference type="Proteomes" id="UP000244064">
    <property type="component" value="Unassembled WGS sequence"/>
</dbReference>
<organism evidence="1 2">
    <name type="scientific">Pseudomonas mangrovi</name>
    <dbReference type="NCBI Taxonomy" id="2161748"/>
    <lineage>
        <taxon>Bacteria</taxon>
        <taxon>Pseudomonadati</taxon>
        <taxon>Pseudomonadota</taxon>
        <taxon>Gammaproteobacteria</taxon>
        <taxon>Pseudomonadales</taxon>
        <taxon>Pseudomonadaceae</taxon>
        <taxon>Pseudomonas</taxon>
    </lineage>
</organism>
<gene>
    <name evidence="1" type="ORF">DBO85_08775</name>
</gene>
<evidence type="ECO:0000313" key="1">
    <source>
        <dbReference type="EMBL" id="PTU74638.1"/>
    </source>
</evidence>
<comment type="caution">
    <text evidence="1">The sequence shown here is derived from an EMBL/GenBank/DDBJ whole genome shotgun (WGS) entry which is preliminary data.</text>
</comment>
<sequence>MSESDSNADRRSASGATLVVGFHEDDCGHWVVTLTCGHTQHLRHQPPWQSRAWVLDPARRHQQIGQPMHCGWCARNPQRTKDS</sequence>
<name>A0A2T5PA58_9PSED</name>
<dbReference type="EMBL" id="QASN01000016">
    <property type="protein sequence ID" value="PTU74638.1"/>
    <property type="molecule type" value="Genomic_DNA"/>
</dbReference>
<proteinExistence type="predicted"/>